<evidence type="ECO:0000313" key="2">
    <source>
        <dbReference type="EMBL" id="KAG5388661.1"/>
    </source>
</evidence>
<protein>
    <submittedName>
        <fullName evidence="2">Uncharacterized protein</fullName>
    </submittedName>
</protein>
<organism evidence="2 3">
    <name type="scientific">Brassica rapa subsp. trilocularis</name>
    <dbReference type="NCBI Taxonomy" id="1813537"/>
    <lineage>
        <taxon>Eukaryota</taxon>
        <taxon>Viridiplantae</taxon>
        <taxon>Streptophyta</taxon>
        <taxon>Embryophyta</taxon>
        <taxon>Tracheophyta</taxon>
        <taxon>Spermatophyta</taxon>
        <taxon>Magnoliopsida</taxon>
        <taxon>eudicotyledons</taxon>
        <taxon>Gunneridae</taxon>
        <taxon>Pentapetalae</taxon>
        <taxon>rosids</taxon>
        <taxon>malvids</taxon>
        <taxon>Brassicales</taxon>
        <taxon>Brassicaceae</taxon>
        <taxon>Brassiceae</taxon>
        <taxon>Brassica</taxon>
    </lineage>
</organism>
<comment type="caution">
    <text evidence="2">The sequence shown here is derived from an EMBL/GenBank/DDBJ whole genome shotgun (WGS) entry which is preliminary data.</text>
</comment>
<sequence>MISLSIFTLELDNQIDRGDPIFIENEEVSLAPRTCMTCSEWAPSAKGCVLSATYIPSPKPIGFGSYISPNHSPSLLDLAHGLVQRPNSPWPLSRTSRPATDPDHRPETRTVRLAEMSWLPADPAE</sequence>
<feature type="region of interest" description="Disordered" evidence="1">
    <location>
        <begin position="86"/>
        <end position="125"/>
    </location>
</feature>
<dbReference type="EMBL" id="JADBGQ010000007">
    <property type="protein sequence ID" value="KAG5388661.1"/>
    <property type="molecule type" value="Genomic_DNA"/>
</dbReference>
<evidence type="ECO:0000313" key="3">
    <source>
        <dbReference type="Proteomes" id="UP000823674"/>
    </source>
</evidence>
<reference evidence="2 3" key="1">
    <citation type="submission" date="2021-03" db="EMBL/GenBank/DDBJ databases">
        <authorList>
            <person name="King G.J."/>
            <person name="Bancroft I."/>
            <person name="Baten A."/>
            <person name="Bloomfield J."/>
            <person name="Borpatragohain P."/>
            <person name="He Z."/>
            <person name="Irish N."/>
            <person name="Irwin J."/>
            <person name="Liu K."/>
            <person name="Mauleon R.P."/>
            <person name="Moore J."/>
            <person name="Morris R."/>
            <person name="Ostergaard L."/>
            <person name="Wang B."/>
            <person name="Wells R."/>
        </authorList>
    </citation>
    <scope>NUCLEOTIDE SEQUENCE [LARGE SCALE GENOMIC DNA]</scope>
    <source>
        <strain evidence="2">R-o-18</strain>
        <tissue evidence="2">Leaf</tissue>
    </source>
</reference>
<gene>
    <name evidence="2" type="primary">A08p009560.1_BraROA</name>
    <name evidence="2" type="ORF">IGI04_030202</name>
</gene>
<accession>A0ABQ7LSD2</accession>
<evidence type="ECO:0000256" key="1">
    <source>
        <dbReference type="SAM" id="MobiDB-lite"/>
    </source>
</evidence>
<dbReference type="Proteomes" id="UP000823674">
    <property type="component" value="Chromosome A08"/>
</dbReference>
<proteinExistence type="predicted"/>
<name>A0ABQ7LSD2_BRACM</name>
<feature type="compositionally biased region" description="Basic and acidic residues" evidence="1">
    <location>
        <begin position="100"/>
        <end position="112"/>
    </location>
</feature>
<keyword evidence="3" id="KW-1185">Reference proteome</keyword>